<evidence type="ECO:0000313" key="5">
    <source>
        <dbReference type="Proteomes" id="UP000253744"/>
    </source>
</evidence>
<evidence type="ECO:0000256" key="2">
    <source>
        <dbReference type="SAM" id="MobiDB-lite"/>
    </source>
</evidence>
<evidence type="ECO:0000313" key="4">
    <source>
        <dbReference type="EMBL" id="AXH00743.1"/>
    </source>
</evidence>
<feature type="domain" description="Cas12f1-like TNB" evidence="3">
    <location>
        <begin position="319"/>
        <end position="386"/>
    </location>
</feature>
<dbReference type="Proteomes" id="UP000253744">
    <property type="component" value="Plasmid pDrdI"/>
</dbReference>
<dbReference type="RefSeq" id="WP_114673398.1">
    <property type="nucleotide sequence ID" value="NZ_CP031163.1"/>
</dbReference>
<dbReference type="GO" id="GO:0003677">
    <property type="term" value="F:DNA binding"/>
    <property type="evidence" value="ECO:0007669"/>
    <property type="project" value="UniProtKB-KW"/>
</dbReference>
<dbReference type="KEGG" id="dwu:DVJ83_16510"/>
<protein>
    <submittedName>
        <fullName evidence="4">Transposase</fullName>
    </submittedName>
</protein>
<dbReference type="AlphaFoldDB" id="A0A345IM20"/>
<accession>A0A345IM20</accession>
<reference evidence="4 5" key="1">
    <citation type="submission" date="2018-07" db="EMBL/GenBank/DDBJ databases">
        <title>Complete Genome and Methylome Analysis of Deinococcus wulumuqiensis NEB 479.</title>
        <authorList>
            <person name="Fomenkov A."/>
            <person name="Luyten Y."/>
            <person name="Vincze T."/>
            <person name="Anton B.P."/>
            <person name="Clark T."/>
            <person name="Roberts R.J."/>
            <person name="Morgan R.D."/>
        </authorList>
    </citation>
    <scope>NUCLEOTIDE SEQUENCE [LARGE SCALE GENOMIC DNA]</scope>
    <source>
        <strain evidence="4 5">NEB 479</strain>
        <plasmid evidence="5">Plasmid pdrdi</plasmid>
    </source>
</reference>
<name>A0A345IM20_9DEIO</name>
<keyword evidence="1" id="KW-0238">DNA-binding</keyword>
<keyword evidence="4" id="KW-0614">Plasmid</keyword>
<proteinExistence type="predicted"/>
<evidence type="ECO:0000259" key="3">
    <source>
        <dbReference type="Pfam" id="PF07282"/>
    </source>
</evidence>
<geneLocation type="plasmid" evidence="5">
    <name>pdrdi</name>
</geneLocation>
<organism evidence="4 5">
    <name type="scientific">Deinococcus wulumuqiensis</name>
    <dbReference type="NCBI Taxonomy" id="980427"/>
    <lineage>
        <taxon>Bacteria</taxon>
        <taxon>Thermotogati</taxon>
        <taxon>Deinococcota</taxon>
        <taxon>Deinococci</taxon>
        <taxon>Deinococcales</taxon>
        <taxon>Deinococcaceae</taxon>
        <taxon>Deinococcus</taxon>
    </lineage>
</organism>
<gene>
    <name evidence="4" type="ORF">DVJ83_16510</name>
</gene>
<dbReference type="InterPro" id="IPR010095">
    <property type="entry name" value="Cas12f1-like_TNB"/>
</dbReference>
<feature type="region of interest" description="Disordered" evidence="2">
    <location>
        <begin position="294"/>
        <end position="315"/>
    </location>
</feature>
<dbReference type="NCBIfam" id="NF040570">
    <property type="entry name" value="guided_TnpB"/>
    <property type="match status" value="1"/>
</dbReference>
<sequence>MRVTISAKLKLRHSPEQKAKLDAVSLAYRDALNFASEEAFKLDKTSSAPKLHAVTYKPLREKFGLGAQLACTVERQVAASYKTQWTKLKQNIKSREKGFTKKRYKGLDSAPKFVSRTLEYQYQRDYSWKKDGRVSIGTLDGRLVLEFDGHQKHLDYIQQGCETGAAKLYYQKSRKQYFLIVALNIELPDPQPTDHKNVVGVDVGQRYHFVATDKDGKSLFEKGAATGQRKDQFARTRKSLQRKGTRSATRRLVAVSGRERRFVADRNHVLSKMLLTRFPGSIFGLEDLTNIRDRTEGRSNPKASKQARKAKRRRSQWSFAELQTMLAYKAPLHGSLAVRVDANYTSQACHKCGHVSKDNRPGAGLEFVCEVCGHRGHADRVASVNIGLRTMLVRQDWMSTGVLSVRPDVSDVEVKAARLSRYAELRWNPDTSLAL</sequence>
<evidence type="ECO:0000256" key="1">
    <source>
        <dbReference type="ARBA" id="ARBA00023125"/>
    </source>
</evidence>
<dbReference type="EMBL" id="CP031163">
    <property type="protein sequence ID" value="AXH00743.1"/>
    <property type="molecule type" value="Genomic_DNA"/>
</dbReference>
<feature type="compositionally biased region" description="Basic residues" evidence="2">
    <location>
        <begin position="305"/>
        <end position="315"/>
    </location>
</feature>
<dbReference type="Pfam" id="PF07282">
    <property type="entry name" value="Cas12f1-like_TNB"/>
    <property type="match status" value="1"/>
</dbReference>
<dbReference type="NCBIfam" id="TIGR01766">
    <property type="entry name" value="IS200/IS605 family accessory protein TnpB-like domain"/>
    <property type="match status" value="1"/>
</dbReference>